<keyword evidence="1" id="KW-0328">Glycosyltransferase</keyword>
<evidence type="ECO:0000256" key="1">
    <source>
        <dbReference type="RuleBase" id="RU362114"/>
    </source>
</evidence>
<protein>
    <recommendedName>
        <fullName evidence="1">Poly [ADP-ribose] polymerase</fullName>
        <shortName evidence="1">PARP</shortName>
        <ecNumber evidence="1">2.4.2.-</ecNumber>
    </recommendedName>
</protein>
<dbReference type="PANTHER" id="PTHR45740">
    <property type="entry name" value="POLY [ADP-RIBOSE] POLYMERASE"/>
    <property type="match status" value="1"/>
</dbReference>
<sequence length="283" mass="32731">MNEIKVMENAKKENDHIPDYWTNHRTGNKKILVPVDQRTFKAIKEIVHRTWNEELIGKGLDAKGLEELNYTKLDVILVQRVENPQVFGNYQRAKNELLDKMIALKEPSRRIESIPGEKGGDPDTTQDLDDFMKRDLCPEINECYVLHGTKVERIGGLSDRGLNLRQADPNAMFGKGIYTTDSSTKADQYADSPVHRRPLNYRNKLILSRVLLGNVYLCKEKPRQDEQKLSGPPCLNCLKDMCRCNGPKFDSVLGERYLRFREFVTYDTSNIYPEYVITYKRAK</sequence>
<dbReference type="GO" id="GO:0005634">
    <property type="term" value="C:nucleus"/>
    <property type="evidence" value="ECO:0007669"/>
    <property type="project" value="TreeGrafter"/>
</dbReference>
<keyword evidence="3" id="KW-1185">Reference proteome</keyword>
<dbReference type="Gene3D" id="3.90.228.10">
    <property type="match status" value="1"/>
</dbReference>
<dbReference type="Pfam" id="PF00644">
    <property type="entry name" value="PARP"/>
    <property type="match status" value="1"/>
</dbReference>
<evidence type="ECO:0000259" key="2">
    <source>
        <dbReference type="PROSITE" id="PS51059"/>
    </source>
</evidence>
<dbReference type="AlphaFoldDB" id="A0A9U8EB92"/>
<keyword evidence="1" id="KW-0520">NAD</keyword>
<dbReference type="OMA" id="VKEPLCC"/>
<dbReference type="KEGG" id="bgt:106066443"/>
<dbReference type="RefSeq" id="XP_013080919.2">
    <property type="nucleotide sequence ID" value="XM_013225465.2"/>
</dbReference>
<organism evidence="3 4">
    <name type="scientific">Biomphalaria glabrata</name>
    <name type="common">Bloodfluke planorb</name>
    <name type="synonym">Freshwater snail</name>
    <dbReference type="NCBI Taxonomy" id="6526"/>
    <lineage>
        <taxon>Eukaryota</taxon>
        <taxon>Metazoa</taxon>
        <taxon>Spiralia</taxon>
        <taxon>Lophotrochozoa</taxon>
        <taxon>Mollusca</taxon>
        <taxon>Gastropoda</taxon>
        <taxon>Heterobranchia</taxon>
        <taxon>Euthyneura</taxon>
        <taxon>Panpulmonata</taxon>
        <taxon>Hygrophila</taxon>
        <taxon>Lymnaeoidea</taxon>
        <taxon>Planorbidae</taxon>
        <taxon>Biomphalaria</taxon>
    </lineage>
</organism>
<feature type="domain" description="PARP catalytic" evidence="2">
    <location>
        <begin position="17"/>
        <end position="283"/>
    </location>
</feature>
<evidence type="ECO:0000313" key="4">
    <source>
        <dbReference type="RefSeq" id="XP_013080919.2"/>
    </source>
</evidence>
<name>A0A9U8EB92_BIOGL</name>
<dbReference type="InterPro" id="IPR051712">
    <property type="entry name" value="ARTD-AVP"/>
</dbReference>
<dbReference type="Proteomes" id="UP001165740">
    <property type="component" value="Chromosome 8"/>
</dbReference>
<accession>A0A9U8EB92</accession>
<proteinExistence type="predicted"/>
<dbReference type="PROSITE" id="PS51059">
    <property type="entry name" value="PARP_CATALYTIC"/>
    <property type="match status" value="1"/>
</dbReference>
<reference evidence="4 5" key="1">
    <citation type="submission" date="2025-04" db="UniProtKB">
        <authorList>
            <consortium name="RefSeq"/>
        </authorList>
    </citation>
    <scope>IDENTIFICATION</scope>
</reference>
<gene>
    <name evidence="4 5" type="primary">LOC106066443</name>
</gene>
<dbReference type="GO" id="GO:1990404">
    <property type="term" value="F:NAD+-protein mono-ADP-ribosyltransferase activity"/>
    <property type="evidence" value="ECO:0007669"/>
    <property type="project" value="TreeGrafter"/>
</dbReference>
<dbReference type="PANTHER" id="PTHR45740:SF2">
    <property type="entry name" value="POLY [ADP-RIBOSE] POLYMERASE"/>
    <property type="match status" value="1"/>
</dbReference>
<evidence type="ECO:0000313" key="5">
    <source>
        <dbReference type="RefSeq" id="XP_055894967.1"/>
    </source>
</evidence>
<dbReference type="GeneID" id="106066443"/>
<dbReference type="EC" id="2.4.2.-" evidence="1"/>
<dbReference type="OrthoDB" id="411019at2759"/>
<keyword evidence="1" id="KW-0808">Transferase</keyword>
<evidence type="ECO:0000313" key="3">
    <source>
        <dbReference type="Proteomes" id="UP001165740"/>
    </source>
</evidence>
<dbReference type="GO" id="GO:0003950">
    <property type="term" value="F:NAD+ poly-ADP-ribosyltransferase activity"/>
    <property type="evidence" value="ECO:0007669"/>
    <property type="project" value="UniProtKB-UniRule"/>
</dbReference>
<dbReference type="SUPFAM" id="SSF56399">
    <property type="entry name" value="ADP-ribosylation"/>
    <property type="match status" value="1"/>
</dbReference>
<dbReference type="RefSeq" id="XP_055894967.1">
    <property type="nucleotide sequence ID" value="XM_056038992.1"/>
</dbReference>
<dbReference type="InterPro" id="IPR012317">
    <property type="entry name" value="Poly(ADP-ribose)pol_cat_dom"/>
</dbReference>